<dbReference type="GO" id="GO:0003779">
    <property type="term" value="F:actin binding"/>
    <property type="evidence" value="ECO:0007669"/>
    <property type="project" value="UniProtKB-KW"/>
</dbReference>
<organism evidence="11 12">
    <name type="scientific">Callipepla squamata</name>
    <name type="common">Scaled quail</name>
    <dbReference type="NCBI Taxonomy" id="9009"/>
    <lineage>
        <taxon>Eukaryota</taxon>
        <taxon>Metazoa</taxon>
        <taxon>Chordata</taxon>
        <taxon>Craniata</taxon>
        <taxon>Vertebrata</taxon>
        <taxon>Euteleostomi</taxon>
        <taxon>Archelosauria</taxon>
        <taxon>Archosauria</taxon>
        <taxon>Dinosauria</taxon>
        <taxon>Saurischia</taxon>
        <taxon>Theropoda</taxon>
        <taxon>Coelurosauria</taxon>
        <taxon>Aves</taxon>
        <taxon>Neognathae</taxon>
        <taxon>Galloanserae</taxon>
        <taxon>Galliformes</taxon>
        <taxon>Odontophoridae</taxon>
        <taxon>Callipepla</taxon>
    </lineage>
</organism>
<evidence type="ECO:0000256" key="4">
    <source>
        <dbReference type="ARBA" id="ARBA00022741"/>
    </source>
</evidence>
<evidence type="ECO:0000259" key="10">
    <source>
        <dbReference type="PROSITE" id="PS51456"/>
    </source>
</evidence>
<reference evidence="11 12" key="1">
    <citation type="submission" date="2016-07" db="EMBL/GenBank/DDBJ databases">
        <title>Disparate Historic Effective Population Sizes Predicted by Modern Levels of Genome Diversity for the Scaled Quail (Callipepla squamata) and the Northern Bobwhite (Colinus virginianus): Inferences from First and Second Generation Draft Genome Assemblies for Sympatric New World Quail.</title>
        <authorList>
            <person name="Oldeschulte D.L."/>
            <person name="Halley Y.A."/>
            <person name="Bhattarai E.K."/>
            <person name="Brashear W.A."/>
            <person name="Hill J."/>
            <person name="Metz R.P."/>
            <person name="Johnson C.D."/>
            <person name="Rollins D."/>
            <person name="Peterson M.J."/>
            <person name="Bickhart D.M."/>
            <person name="Decker J.E."/>
            <person name="Seabury C.M."/>
        </authorList>
    </citation>
    <scope>NUCLEOTIDE SEQUENCE [LARGE SCALE GENOMIC DNA]</scope>
    <source>
        <strain evidence="11 12">Texas</strain>
        <tissue evidence="11">Leg muscle</tissue>
    </source>
</reference>
<dbReference type="EMBL" id="MCFN01000216">
    <property type="protein sequence ID" value="OXB62437.1"/>
    <property type="molecule type" value="Genomic_DNA"/>
</dbReference>
<dbReference type="PANTHER" id="PTHR46049:SF10">
    <property type="entry name" value="MYOSIN VIIA"/>
    <property type="match status" value="1"/>
</dbReference>
<dbReference type="GO" id="GO:0003774">
    <property type="term" value="F:cytoskeletal motor activity"/>
    <property type="evidence" value="ECO:0007669"/>
    <property type="project" value="UniProtKB-UniRule"/>
</dbReference>
<evidence type="ECO:0000256" key="1">
    <source>
        <dbReference type="ARBA" id="ARBA00004496"/>
    </source>
</evidence>
<dbReference type="InterPro" id="IPR036106">
    <property type="entry name" value="MYSc_Myo7"/>
</dbReference>
<dbReference type="PROSITE" id="PS51456">
    <property type="entry name" value="MYOSIN_MOTOR"/>
    <property type="match status" value="1"/>
</dbReference>
<dbReference type="InterPro" id="IPR051724">
    <property type="entry name" value="Actin_motor_Myosin"/>
</dbReference>
<dbReference type="Gene3D" id="1.20.120.720">
    <property type="entry name" value="Myosin VI head, motor domain, U50 subdomain"/>
    <property type="match status" value="1"/>
</dbReference>
<evidence type="ECO:0000313" key="12">
    <source>
        <dbReference type="Proteomes" id="UP000198323"/>
    </source>
</evidence>
<dbReference type="AlphaFoldDB" id="A0A226N4I6"/>
<feature type="domain" description="Myosin motor" evidence="10">
    <location>
        <begin position="103"/>
        <end position="696"/>
    </location>
</feature>
<dbReference type="InterPro" id="IPR036961">
    <property type="entry name" value="Kinesin_motor_dom_sf"/>
</dbReference>
<dbReference type="GO" id="GO:0016459">
    <property type="term" value="C:myosin complex"/>
    <property type="evidence" value="ECO:0007669"/>
    <property type="project" value="UniProtKB-KW"/>
</dbReference>
<evidence type="ECO:0000256" key="2">
    <source>
        <dbReference type="ARBA" id="ARBA00008314"/>
    </source>
</evidence>
<dbReference type="Proteomes" id="UP000198323">
    <property type="component" value="Unassembled WGS sequence"/>
</dbReference>
<dbReference type="OrthoDB" id="10055605at2759"/>
<dbReference type="SMART" id="SM00242">
    <property type="entry name" value="MYSc"/>
    <property type="match status" value="1"/>
</dbReference>
<dbReference type="GO" id="GO:0005524">
    <property type="term" value="F:ATP binding"/>
    <property type="evidence" value="ECO:0007669"/>
    <property type="project" value="UniProtKB-UniRule"/>
</dbReference>
<dbReference type="FunFam" id="3.40.850.10:FF:000007">
    <property type="entry name" value="Myosin VIIA"/>
    <property type="match status" value="1"/>
</dbReference>
<comment type="similarity">
    <text evidence="2 9">Belongs to the TRAFAC class myosin-kinesin ATPase superfamily. Myosin family.</text>
</comment>
<dbReference type="GO" id="GO:0005737">
    <property type="term" value="C:cytoplasm"/>
    <property type="evidence" value="ECO:0007669"/>
    <property type="project" value="UniProtKB-SubCell"/>
</dbReference>
<evidence type="ECO:0000256" key="6">
    <source>
        <dbReference type="ARBA" id="ARBA00023123"/>
    </source>
</evidence>
<dbReference type="SUPFAM" id="SSF52540">
    <property type="entry name" value="P-loop containing nucleoside triphosphate hydrolases"/>
    <property type="match status" value="1"/>
</dbReference>
<keyword evidence="12" id="KW-1185">Reference proteome</keyword>
<dbReference type="Gene3D" id="1.20.58.530">
    <property type="match status" value="1"/>
</dbReference>
<dbReference type="Pfam" id="PF24123">
    <property type="entry name" value="Myosin_VII_N"/>
    <property type="match status" value="1"/>
</dbReference>
<name>A0A226N4I6_CALSU</name>
<keyword evidence="8 9" id="KW-0009">Actin-binding</keyword>
<dbReference type="InterPro" id="IPR027417">
    <property type="entry name" value="P-loop_NTPase"/>
</dbReference>
<evidence type="ECO:0000256" key="3">
    <source>
        <dbReference type="ARBA" id="ARBA00022490"/>
    </source>
</evidence>
<dbReference type="InterPro" id="IPR001609">
    <property type="entry name" value="Myosin_head_motor_dom-like"/>
</dbReference>
<dbReference type="Pfam" id="PF00063">
    <property type="entry name" value="Myosin_head"/>
    <property type="match status" value="1"/>
</dbReference>
<protein>
    <recommendedName>
        <fullName evidence="10">Myosin motor domain-containing protein</fullName>
    </recommendedName>
</protein>
<accession>A0A226N4I6</accession>
<comment type="caution">
    <text evidence="11">The sequence shown here is derived from an EMBL/GenBank/DDBJ whole genome shotgun (WGS) entry which is preliminary data.</text>
</comment>
<evidence type="ECO:0000256" key="5">
    <source>
        <dbReference type="ARBA" id="ARBA00022840"/>
    </source>
</evidence>
<dbReference type="Gene3D" id="1.10.10.820">
    <property type="match status" value="1"/>
</dbReference>
<dbReference type="FunFam" id="1.10.10.820:FF:000001">
    <property type="entry name" value="Myosin heavy chain"/>
    <property type="match status" value="1"/>
</dbReference>
<sequence>MLKRKKVVFMQPCAEVVEDQDRDQGKWTLLRNVNQALKPTTILAGDYVWMDLKTGREFDVPIGAVVKLCDSGQIQVVDDEGNEHWISPQNASHIKPMHPTSIHGVEDMIRLGDLNEAGILRNLLIRYREHLIYTYTGSILVAVNPYQLLPIYSPEQIRLYTNKKIGEMPPHIFAIADNCYFNMQRNNKDQCCIISGESGAGKTESTKLILQFLAAISGQHSWIEQQVLEANPILEAFGNAKTIRNDNSSRFGKYIDIHFNKRGAIEGAKIEQYLLEKSRVCRQAQDERNYHVFYCMLRGMTMEQKKKLGLGKATDYNYLAMGNCTTCDGRDDSKEYANIRSAMKVLMFTDTENWEISKLLAAILHMGNLQYEARTYDNLDACEVVQSASLITAASLLEVSVSTVVDPQDVMNCLTSRTIITRGETVSTPLSMEQALDVRDAFVKGIYGRLFVWIVEKINAAIYRPPSQELKSVRRSIGLLDIFGFENFTVNSFEQLCINFANENLQQFFVRHVFKLEQEEYNLENINWQHIEFTDNQDALDMIAIKPMNIISLIDEESKFPKGTDATMLHKLNSQHKLNTNYIPPKNNYETQFGINHFAGIVYYETKGFLEKNRDTLHGDIIQLVHSSKNKFIKQIFQADVAMGAETRKRSPTLSSQFKRSLELLMRTLSVCQPFFVRCIKPNEYKKPMIFSPSFS</sequence>
<keyword evidence="7 9" id="KW-0505">Motor protein</keyword>
<keyword evidence="5 9" id="KW-0067">ATP-binding</keyword>
<evidence type="ECO:0000256" key="7">
    <source>
        <dbReference type="ARBA" id="ARBA00023175"/>
    </source>
</evidence>
<feature type="binding site" evidence="9">
    <location>
        <begin position="196"/>
        <end position="203"/>
    </location>
    <ligand>
        <name>ATP</name>
        <dbReference type="ChEBI" id="CHEBI:30616"/>
    </ligand>
</feature>
<dbReference type="PRINTS" id="PR00193">
    <property type="entry name" value="MYOSINHEAVY"/>
</dbReference>
<feature type="region of interest" description="Actin-binding" evidence="9">
    <location>
        <begin position="662"/>
        <end position="684"/>
    </location>
</feature>
<comment type="subcellular location">
    <subcellularLocation>
        <location evidence="1">Cytoplasm</location>
    </subcellularLocation>
</comment>
<dbReference type="PANTHER" id="PTHR46049">
    <property type="entry name" value="AGAP003327-PA"/>
    <property type="match status" value="1"/>
</dbReference>
<dbReference type="CDD" id="cd01381">
    <property type="entry name" value="MYSc_Myo7"/>
    <property type="match status" value="1"/>
</dbReference>
<dbReference type="Gene3D" id="3.40.850.10">
    <property type="entry name" value="Kinesin motor domain"/>
    <property type="match status" value="1"/>
</dbReference>
<proteinExistence type="inferred from homology"/>
<evidence type="ECO:0000256" key="9">
    <source>
        <dbReference type="PROSITE-ProRule" id="PRU00782"/>
    </source>
</evidence>
<dbReference type="STRING" id="9009.A0A226N4I6"/>
<dbReference type="InterPro" id="IPR057130">
    <property type="entry name" value="Myosin_VII_N"/>
</dbReference>
<evidence type="ECO:0000313" key="11">
    <source>
        <dbReference type="EMBL" id="OXB62437.1"/>
    </source>
</evidence>
<keyword evidence="3" id="KW-0963">Cytoplasm</keyword>
<evidence type="ECO:0000256" key="8">
    <source>
        <dbReference type="ARBA" id="ARBA00023203"/>
    </source>
</evidence>
<keyword evidence="6 9" id="KW-0518">Myosin</keyword>
<gene>
    <name evidence="11" type="ORF">ASZ78_013781</name>
</gene>
<keyword evidence="4 9" id="KW-0547">Nucleotide-binding</keyword>